<evidence type="ECO:0000313" key="2">
    <source>
        <dbReference type="EMBL" id="KAJ2688378.1"/>
    </source>
</evidence>
<evidence type="ECO:0000256" key="1">
    <source>
        <dbReference type="SAM" id="MobiDB-lite"/>
    </source>
</evidence>
<gene>
    <name evidence="2" type="ORF">IWW39_002271</name>
</gene>
<evidence type="ECO:0000313" key="3">
    <source>
        <dbReference type="Proteomes" id="UP001151516"/>
    </source>
</evidence>
<proteinExistence type="predicted"/>
<dbReference type="PANTHER" id="PTHR28058">
    <property type="entry name" value="37S RIBOSOMAL PROTEIN MRP51, MITOCHONDRIAL"/>
    <property type="match status" value="1"/>
</dbReference>
<keyword evidence="3" id="KW-1185">Reference proteome</keyword>
<organism evidence="2 3">
    <name type="scientific">Coemansia spiralis</name>
    <dbReference type="NCBI Taxonomy" id="417178"/>
    <lineage>
        <taxon>Eukaryota</taxon>
        <taxon>Fungi</taxon>
        <taxon>Fungi incertae sedis</taxon>
        <taxon>Zoopagomycota</taxon>
        <taxon>Kickxellomycotina</taxon>
        <taxon>Kickxellomycetes</taxon>
        <taxon>Kickxellales</taxon>
        <taxon>Kickxellaceae</taxon>
        <taxon>Coemansia</taxon>
    </lineage>
</organism>
<reference evidence="2" key="1">
    <citation type="submission" date="2022-07" db="EMBL/GenBank/DDBJ databases">
        <title>Phylogenomic reconstructions and comparative analyses of Kickxellomycotina fungi.</title>
        <authorList>
            <person name="Reynolds N.K."/>
            <person name="Stajich J.E."/>
            <person name="Barry K."/>
            <person name="Grigoriev I.V."/>
            <person name="Crous P."/>
            <person name="Smith M.E."/>
        </authorList>
    </citation>
    <scope>NUCLEOTIDE SEQUENCE</scope>
    <source>
        <strain evidence="2">CBS 109367</strain>
    </source>
</reference>
<dbReference type="AlphaFoldDB" id="A0A9W8GLA2"/>
<dbReference type="InterPro" id="IPR016712">
    <property type="entry name" value="Rbsml_bS1m-like"/>
</dbReference>
<dbReference type="EMBL" id="JANBTX010000048">
    <property type="protein sequence ID" value="KAJ2688378.1"/>
    <property type="molecule type" value="Genomic_DNA"/>
</dbReference>
<protein>
    <submittedName>
        <fullName evidence="2">Uncharacterized protein</fullName>
    </submittedName>
</protein>
<dbReference type="OrthoDB" id="2735536at2759"/>
<dbReference type="Proteomes" id="UP001151516">
    <property type="component" value="Unassembled WGS sequence"/>
</dbReference>
<feature type="region of interest" description="Disordered" evidence="1">
    <location>
        <begin position="103"/>
        <end position="129"/>
    </location>
</feature>
<feature type="region of interest" description="Disordered" evidence="1">
    <location>
        <begin position="310"/>
        <end position="347"/>
    </location>
</feature>
<dbReference type="PANTHER" id="PTHR28058:SF1">
    <property type="entry name" value="SMALL RIBOSOMAL SUBUNIT PROTEIN BS1M"/>
    <property type="match status" value="1"/>
</dbReference>
<accession>A0A9W8GLA2</accession>
<dbReference type="Pfam" id="PF11709">
    <property type="entry name" value="Mit_ribos_Mrp51"/>
    <property type="match status" value="1"/>
</dbReference>
<name>A0A9W8GLA2_9FUNG</name>
<sequence length="347" mass="38238">MESAFSRLFRTSKLASYDRGIKQVYATYPEAFAQGEWGLKRSVPKKVTTRLVTIGSIDSKEQITQLESANRQYMMVNAWKENFTNSHSPGVSCPENVAQGMFNMHMSPDPRDGSEGSEASGTRAPPRSLGLMSRSEWKRFLEEARLRRAEWKHALEEGHFAPEETLSFLNATNLYNATGDGVHRLPTYHDYVSASEDLQVQGRVLNRVAAGFAVAVQGIVAYLPVQGHSQEIGFQYRDVKTFYVHSASFDTQGRPDVLLGTRPRGARESLAVFDSGPKSSFAYSKPSGSAAGVKSEHLLRIRSMLRLNNTLVGGQPSSDGGDVLGDKPTKGSDSISDALDLLNKTRR</sequence>
<comment type="caution">
    <text evidence="2">The sequence shown here is derived from an EMBL/GenBank/DDBJ whole genome shotgun (WGS) entry which is preliminary data.</text>
</comment>